<keyword evidence="2" id="KW-0240">DNA-directed RNA polymerase</keyword>
<dbReference type="Pfam" id="PF00309">
    <property type="entry name" value="Sigma54_AID"/>
    <property type="match status" value="1"/>
</dbReference>
<evidence type="ECO:0000256" key="6">
    <source>
        <dbReference type="ARBA" id="ARBA00023082"/>
    </source>
</evidence>
<dbReference type="InterPro" id="IPR007046">
    <property type="entry name" value="RNA_pol_sigma_54_core-bd"/>
</dbReference>
<dbReference type="Gene3D" id="1.10.10.1330">
    <property type="entry name" value="RNA polymerase sigma-54 factor, core-binding domain"/>
    <property type="match status" value="1"/>
</dbReference>
<feature type="domain" description="RNA polymerase sigma factor 54 core-binding" evidence="10">
    <location>
        <begin position="110"/>
        <end position="298"/>
    </location>
</feature>
<dbReference type="Gene3D" id="1.10.10.60">
    <property type="entry name" value="Homeodomain-like"/>
    <property type="match status" value="1"/>
</dbReference>
<proteinExistence type="inferred from homology"/>
<evidence type="ECO:0000256" key="8">
    <source>
        <dbReference type="ARBA" id="ARBA00023163"/>
    </source>
</evidence>
<comment type="similarity">
    <text evidence="1">Belongs to the sigma-54 factor family.</text>
</comment>
<dbReference type="Pfam" id="PF04552">
    <property type="entry name" value="Sigma54_DBD"/>
    <property type="match status" value="1"/>
</dbReference>
<evidence type="ECO:0000256" key="4">
    <source>
        <dbReference type="ARBA" id="ARBA00022695"/>
    </source>
</evidence>
<dbReference type="PANTHER" id="PTHR32248:SF4">
    <property type="entry name" value="RNA POLYMERASE SIGMA-54 FACTOR"/>
    <property type="match status" value="1"/>
</dbReference>
<protein>
    <submittedName>
        <fullName evidence="11">RNA polymerase, sigma 54 subunit, RpoN</fullName>
    </submittedName>
</protein>
<dbReference type="InterPro" id="IPR007634">
    <property type="entry name" value="RNA_pol_sigma_54_DNA-bd"/>
</dbReference>
<dbReference type="PROSITE" id="PS50044">
    <property type="entry name" value="SIGMA54_3"/>
    <property type="match status" value="1"/>
</dbReference>
<dbReference type="STRING" id="485916.Dtox_3938"/>
<keyword evidence="7" id="KW-0238">DNA-binding</keyword>
<keyword evidence="12" id="KW-1185">Reference proteome</keyword>
<dbReference type="GO" id="GO:0000428">
    <property type="term" value="C:DNA-directed RNA polymerase complex"/>
    <property type="evidence" value="ECO:0007669"/>
    <property type="project" value="UniProtKB-KW"/>
</dbReference>
<dbReference type="GO" id="GO:0001216">
    <property type="term" value="F:DNA-binding transcription activator activity"/>
    <property type="evidence" value="ECO:0007669"/>
    <property type="project" value="InterPro"/>
</dbReference>
<dbReference type="OrthoDB" id="9814402at2"/>
<dbReference type="Pfam" id="PF04963">
    <property type="entry name" value="Sigma54_CBD"/>
    <property type="match status" value="1"/>
</dbReference>
<evidence type="ECO:0000256" key="7">
    <source>
        <dbReference type="ARBA" id="ARBA00023125"/>
    </source>
</evidence>
<dbReference type="Proteomes" id="UP000002217">
    <property type="component" value="Chromosome"/>
</dbReference>
<dbReference type="NCBIfam" id="NF009118">
    <property type="entry name" value="PRK12469.1"/>
    <property type="match status" value="1"/>
</dbReference>
<dbReference type="EMBL" id="CP001720">
    <property type="protein sequence ID" value="ACV64631.1"/>
    <property type="molecule type" value="Genomic_DNA"/>
</dbReference>
<dbReference type="InterPro" id="IPR038709">
    <property type="entry name" value="RpoN_core-bd_sf"/>
</dbReference>
<dbReference type="KEGG" id="dae:Dtox_3938"/>
<evidence type="ECO:0000256" key="5">
    <source>
        <dbReference type="ARBA" id="ARBA00023015"/>
    </source>
</evidence>
<dbReference type="PIRSF" id="PIRSF000774">
    <property type="entry name" value="RpoN"/>
    <property type="match status" value="1"/>
</dbReference>
<evidence type="ECO:0000256" key="3">
    <source>
        <dbReference type="ARBA" id="ARBA00022679"/>
    </source>
</evidence>
<dbReference type="AlphaFoldDB" id="C8VY02"/>
<evidence type="ECO:0000313" key="11">
    <source>
        <dbReference type="EMBL" id="ACV64631.1"/>
    </source>
</evidence>
<dbReference type="HOGENOM" id="CLU_020569_1_1_9"/>
<name>C8VY02_DESAS</name>
<keyword evidence="6" id="KW-0731">Sigma factor</keyword>
<evidence type="ECO:0000313" key="12">
    <source>
        <dbReference type="Proteomes" id="UP000002217"/>
    </source>
</evidence>
<dbReference type="GO" id="GO:0003677">
    <property type="term" value="F:DNA binding"/>
    <property type="evidence" value="ECO:0007669"/>
    <property type="project" value="UniProtKB-KW"/>
</dbReference>
<evidence type="ECO:0000256" key="1">
    <source>
        <dbReference type="ARBA" id="ARBA00008798"/>
    </source>
</evidence>
<keyword evidence="4" id="KW-0548">Nucleotidyltransferase</keyword>
<evidence type="ECO:0000259" key="10">
    <source>
        <dbReference type="Pfam" id="PF04963"/>
    </source>
</evidence>
<feature type="domain" description="RNA polymerase sigma factor 54 DNA-binding" evidence="9">
    <location>
        <begin position="314"/>
        <end position="471"/>
    </location>
</feature>
<dbReference type="GO" id="GO:0016987">
    <property type="term" value="F:sigma factor activity"/>
    <property type="evidence" value="ECO:0007669"/>
    <property type="project" value="UniProtKB-KW"/>
</dbReference>
<dbReference type="PROSITE" id="PS00718">
    <property type="entry name" value="SIGMA54_2"/>
    <property type="match status" value="1"/>
</dbReference>
<dbReference type="PROSITE" id="PS00717">
    <property type="entry name" value="SIGMA54_1"/>
    <property type="match status" value="1"/>
</dbReference>
<keyword evidence="5" id="KW-0805">Transcription regulation</keyword>
<reference evidence="11 12" key="1">
    <citation type="journal article" date="2009" name="Stand. Genomic Sci.">
        <title>Complete genome sequence of Desulfotomaculum acetoxidans type strain (5575).</title>
        <authorList>
            <person name="Spring S."/>
            <person name="Lapidus A."/>
            <person name="Schroder M."/>
            <person name="Gleim D."/>
            <person name="Sims D."/>
            <person name="Meincke L."/>
            <person name="Glavina Del Rio T."/>
            <person name="Tice H."/>
            <person name="Copeland A."/>
            <person name="Cheng J.F."/>
            <person name="Lucas S."/>
            <person name="Chen F."/>
            <person name="Nolan M."/>
            <person name="Bruce D."/>
            <person name="Goodwin L."/>
            <person name="Pitluck S."/>
            <person name="Ivanova N."/>
            <person name="Mavromatis K."/>
            <person name="Mikhailova N."/>
            <person name="Pati A."/>
            <person name="Chen A."/>
            <person name="Palaniappan K."/>
            <person name="Land M."/>
            <person name="Hauser L."/>
            <person name="Chang Y.J."/>
            <person name="Jeffries C.D."/>
            <person name="Chain P."/>
            <person name="Saunders E."/>
            <person name="Brettin T."/>
            <person name="Detter J.C."/>
            <person name="Goker M."/>
            <person name="Bristow J."/>
            <person name="Eisen J.A."/>
            <person name="Markowitz V."/>
            <person name="Hugenholtz P."/>
            <person name="Kyrpides N.C."/>
            <person name="Klenk H.P."/>
            <person name="Han C."/>
        </authorList>
    </citation>
    <scope>NUCLEOTIDE SEQUENCE [LARGE SCALE GENOMIC DNA]</scope>
    <source>
        <strain evidence="12">ATCC 49208 / DSM 771 / VKM B-1644</strain>
    </source>
</reference>
<dbReference type="NCBIfam" id="TIGR02395">
    <property type="entry name" value="rpoN_sigma"/>
    <property type="match status" value="1"/>
</dbReference>
<dbReference type="PRINTS" id="PR00045">
    <property type="entry name" value="SIGMA54FCT"/>
</dbReference>
<dbReference type="eggNOG" id="COG1508">
    <property type="taxonomic scope" value="Bacteria"/>
</dbReference>
<keyword evidence="8" id="KW-0804">Transcription</keyword>
<dbReference type="RefSeq" id="WP_015759306.1">
    <property type="nucleotide sequence ID" value="NC_013216.1"/>
</dbReference>
<dbReference type="GO" id="GO:0016779">
    <property type="term" value="F:nucleotidyltransferase activity"/>
    <property type="evidence" value="ECO:0007669"/>
    <property type="project" value="UniProtKB-KW"/>
</dbReference>
<gene>
    <name evidence="11" type="ordered locus">Dtox_3938</name>
</gene>
<dbReference type="InterPro" id="IPR000394">
    <property type="entry name" value="RNA_pol_sigma_54"/>
</dbReference>
<evidence type="ECO:0000256" key="2">
    <source>
        <dbReference type="ARBA" id="ARBA00022478"/>
    </source>
</evidence>
<dbReference type="GO" id="GO:0006352">
    <property type="term" value="P:DNA-templated transcription initiation"/>
    <property type="evidence" value="ECO:0007669"/>
    <property type="project" value="InterPro"/>
</dbReference>
<dbReference type="PANTHER" id="PTHR32248">
    <property type="entry name" value="RNA POLYMERASE SIGMA-54 FACTOR"/>
    <property type="match status" value="1"/>
</dbReference>
<evidence type="ECO:0000259" key="9">
    <source>
        <dbReference type="Pfam" id="PF04552"/>
    </source>
</evidence>
<accession>C8VY02</accession>
<organism evidence="11 12">
    <name type="scientific">Desulfofarcimen acetoxidans (strain ATCC 49208 / DSM 771 / KCTC 5769 / VKM B-1644 / 5575)</name>
    <name type="common">Desulfotomaculum acetoxidans</name>
    <dbReference type="NCBI Taxonomy" id="485916"/>
    <lineage>
        <taxon>Bacteria</taxon>
        <taxon>Bacillati</taxon>
        <taxon>Bacillota</taxon>
        <taxon>Clostridia</taxon>
        <taxon>Eubacteriales</taxon>
        <taxon>Peptococcaceae</taxon>
        <taxon>Desulfofarcimen</taxon>
    </lineage>
</organism>
<sequence length="472" mass="53482">MRMGYGLHVEQTQKLIMTPELRQAITVLQLSSLELSMYIDQQLQENPMLEVREDDLDRIEENEGAEGDASGGEEELSRQECDVDWEEYFHDSDLDLGRREKLAEQSGSGYENFLTQAPNLTEYLMMQLNLSRCGDYLKAIGEYIIGNVDHNGYLHVSVKEIAEQLEVSQSKVEQALSVIQSFDPLGVGASSLQECLLIQVRYLNIKNKLVAELIEKYLPDIAKGRLNQIAQQLGVAVTEVQEAADIIKTLDPKPGRNFSATNDVRYIVPDVIVERVEGEYIILVNDSSVPRLTINTAYRSVLTQDKFDLQTRRFVESKLNSAAWLLKSIEQRRLTLYKVASCLVDLQKDFMEYGVKHLKPLNLKTVAEIVGLHESTVSRATSNKYIQTPQGVFEMKFFFSTGLTSAGGGMTSAESIKKTLRELIASEDARKPLNDQKISDIFAERGIKISRRTVAKYRDELNIPPLKQRKRY</sequence>
<keyword evidence="3" id="KW-0808">Transferase</keyword>